<feature type="signal peptide" evidence="1">
    <location>
        <begin position="1"/>
        <end position="23"/>
    </location>
</feature>
<comment type="caution">
    <text evidence="2">The sequence shown here is derived from an EMBL/GenBank/DDBJ whole genome shotgun (WGS) entry which is preliminary data.</text>
</comment>
<accession>A0ABV3XTB9</accession>
<evidence type="ECO:0000313" key="3">
    <source>
        <dbReference type="Proteomes" id="UP001560019"/>
    </source>
</evidence>
<organism evidence="2 3">
    <name type="scientific">Rhodovulum iodosum</name>
    <dbReference type="NCBI Taxonomy" id="68291"/>
    <lineage>
        <taxon>Bacteria</taxon>
        <taxon>Pseudomonadati</taxon>
        <taxon>Pseudomonadota</taxon>
        <taxon>Alphaproteobacteria</taxon>
        <taxon>Rhodobacterales</taxon>
        <taxon>Paracoccaceae</taxon>
        <taxon>Rhodovulum</taxon>
    </lineage>
</organism>
<keyword evidence="3" id="KW-1185">Reference proteome</keyword>
<keyword evidence="1" id="KW-0732">Signal</keyword>
<sequence>MKLTGKQKTRLIAIAVSALVAVAAGQVMQSGSDNKVVKAAPLAVAEAPVEVYSNVDEVVPLSAPADAPEEAEVQSVARAMPVLPEGPDVAPLPSTDTAALAVRMASLDDRARLPAGALDRMSPAGVPCDTEFTATAADKGTVLLTLSLPCATGEMVTISHEGLRFTVARPATGEIKLRVPALSPTARFAATLGGGARLEAEARVPEAAEYDHVALQWRAGAGMQLHAFEFGADYGKAGHVWAGAPLTAEEAAPLGGGFLMRLGDGAGPGAQVADIYSFPRALAGRAGVVRINIEAEVTPANCGKDVTATALQPGPDGRLSPAELVLSMPGCDAVGEYLVLKNVVRDLKLAGN</sequence>
<dbReference type="Proteomes" id="UP001560019">
    <property type="component" value="Unassembled WGS sequence"/>
</dbReference>
<name>A0ABV3XTB9_9RHOB</name>
<evidence type="ECO:0000256" key="1">
    <source>
        <dbReference type="SAM" id="SignalP"/>
    </source>
</evidence>
<proteinExistence type="predicted"/>
<evidence type="ECO:0008006" key="4">
    <source>
        <dbReference type="Google" id="ProtNLM"/>
    </source>
</evidence>
<dbReference type="RefSeq" id="WP_125408382.1">
    <property type="nucleotide sequence ID" value="NZ_JBEHHI010000001.1"/>
</dbReference>
<dbReference type="EMBL" id="JBEHHI010000001">
    <property type="protein sequence ID" value="MEX5728020.1"/>
    <property type="molecule type" value="Genomic_DNA"/>
</dbReference>
<protein>
    <recommendedName>
        <fullName evidence="4">Translocase</fullName>
    </recommendedName>
</protein>
<feature type="chain" id="PRO_5045257297" description="Translocase" evidence="1">
    <location>
        <begin position="24"/>
        <end position="352"/>
    </location>
</feature>
<gene>
    <name evidence="2" type="ORF">Ga0609869_001373</name>
</gene>
<reference evidence="2 3" key="1">
    <citation type="submission" date="2024-06" db="EMBL/GenBank/DDBJ databases">
        <title>Genome of Rhodovulum iodosum, a marine photoferrotroph.</title>
        <authorList>
            <person name="Bianchini G."/>
            <person name="Nikeleit V."/>
            <person name="Kappler A."/>
            <person name="Bryce C."/>
            <person name="Sanchez-Baracaldo P."/>
        </authorList>
    </citation>
    <scope>NUCLEOTIDE SEQUENCE [LARGE SCALE GENOMIC DNA]</scope>
    <source>
        <strain evidence="2 3">UT/N1</strain>
    </source>
</reference>
<evidence type="ECO:0000313" key="2">
    <source>
        <dbReference type="EMBL" id="MEX5728020.1"/>
    </source>
</evidence>